<reference evidence="4" key="1">
    <citation type="submission" date="2015-08" db="EMBL/GenBank/DDBJ databases">
        <title>Complete genome sequence of Rothia mucilaginosa strain NUM-Rm6536.</title>
        <authorList>
            <person name="Nambu T."/>
        </authorList>
    </citation>
    <scope>NUCLEOTIDE SEQUENCE [LARGE SCALE GENOMIC DNA]</scope>
    <source>
        <strain evidence="4">NUM-Rm6536</strain>
    </source>
</reference>
<feature type="compositionally biased region" description="Low complexity" evidence="1">
    <location>
        <begin position="56"/>
        <end position="68"/>
    </location>
</feature>
<feature type="region of interest" description="Disordered" evidence="1">
    <location>
        <begin position="146"/>
        <end position="169"/>
    </location>
</feature>
<evidence type="ECO:0000313" key="3">
    <source>
        <dbReference type="EMBL" id="BAS20184.1"/>
    </source>
</evidence>
<dbReference type="Proteomes" id="UP000066203">
    <property type="component" value="Chromosome"/>
</dbReference>
<evidence type="ECO:0000256" key="1">
    <source>
        <dbReference type="SAM" id="MobiDB-lite"/>
    </source>
</evidence>
<keyword evidence="2" id="KW-0472">Membrane</keyword>
<dbReference type="EMBL" id="AP014938">
    <property type="protein sequence ID" value="BAS20184.1"/>
    <property type="molecule type" value="Genomic_DNA"/>
</dbReference>
<organism evidence="3">
    <name type="scientific">Rothia mucilaginosa</name>
    <dbReference type="NCBI Taxonomy" id="43675"/>
    <lineage>
        <taxon>Bacteria</taxon>
        <taxon>Bacillati</taxon>
        <taxon>Actinomycetota</taxon>
        <taxon>Actinomycetes</taxon>
        <taxon>Micrococcales</taxon>
        <taxon>Micrococcaceae</taxon>
        <taxon>Rothia</taxon>
    </lineage>
</organism>
<feature type="transmembrane region" description="Helical" evidence="2">
    <location>
        <begin position="249"/>
        <end position="272"/>
    </location>
</feature>
<sequence>MNAQNNTPQQRPAAAASTPTESDLWEAAFSSDDPTVVLTDEELNAARRAHEKARESSSSAQSSAQSSQDATRPLNEAATATQPLLSPGATSGGAESGANFGEPGDDNLSWLDKPAAPSTDNVRGGATAAPATAPATVASYEVPAPGNAHAASSAPQATPAADDHFVIPTPAGDAAGSEPILTAATVLSMQKSRYSRMHLLPGLLGWLITLSLMDGGQWAIQSWLTLTGQSESIEYASVVSRLFSGASNAVPVAVALSVLIFFAYLVGGYAAGRMARFAGVKQGIAVWLWQIMALILGSLATFLAPQLFQNGVASLSLQKLIAGDFANGLLAVLLVLALSFLGAILGGLLGRLYHRRVDKYPSDQVAREDA</sequence>
<dbReference type="AlphaFoldDB" id="A0A0K2RZE3"/>
<feature type="transmembrane region" description="Helical" evidence="2">
    <location>
        <begin position="199"/>
        <end position="220"/>
    </location>
</feature>
<gene>
    <name evidence="3" type="ORF">RM6536_0937</name>
</gene>
<keyword evidence="2" id="KW-1133">Transmembrane helix</keyword>
<dbReference type="PATRIC" id="fig|43675.28.peg.963"/>
<feature type="transmembrane region" description="Helical" evidence="2">
    <location>
        <begin position="328"/>
        <end position="349"/>
    </location>
</feature>
<protein>
    <submittedName>
        <fullName evidence="3">Uncharacterized protein</fullName>
    </submittedName>
</protein>
<name>A0A0K2RZE3_9MICC</name>
<accession>A0A0K2RZE3</accession>
<feature type="region of interest" description="Disordered" evidence="1">
    <location>
        <begin position="1"/>
        <end position="130"/>
    </location>
</feature>
<feature type="compositionally biased region" description="Polar residues" evidence="1">
    <location>
        <begin position="1"/>
        <end position="10"/>
    </location>
</feature>
<evidence type="ECO:0000313" key="4">
    <source>
        <dbReference type="Proteomes" id="UP000066203"/>
    </source>
</evidence>
<feature type="compositionally biased region" description="Low complexity" evidence="1">
    <location>
        <begin position="148"/>
        <end position="160"/>
    </location>
</feature>
<keyword evidence="2" id="KW-0812">Transmembrane</keyword>
<proteinExistence type="predicted"/>
<feature type="transmembrane region" description="Helical" evidence="2">
    <location>
        <begin position="284"/>
        <end position="308"/>
    </location>
</feature>
<dbReference type="RefSeq" id="WP_060824277.1">
    <property type="nucleotide sequence ID" value="NZ_AP014938.1"/>
</dbReference>
<evidence type="ECO:0000256" key="2">
    <source>
        <dbReference type="SAM" id="Phobius"/>
    </source>
</evidence>